<organism evidence="2 3">
    <name type="scientific">Maritimibacter fusiformis</name>
    <dbReference type="NCBI Taxonomy" id="2603819"/>
    <lineage>
        <taxon>Bacteria</taxon>
        <taxon>Pseudomonadati</taxon>
        <taxon>Pseudomonadota</taxon>
        <taxon>Alphaproteobacteria</taxon>
        <taxon>Rhodobacterales</taxon>
        <taxon>Roseobacteraceae</taxon>
        <taxon>Maritimibacter</taxon>
    </lineage>
</organism>
<protein>
    <submittedName>
        <fullName evidence="2">Uncharacterized protein</fullName>
    </submittedName>
</protein>
<evidence type="ECO:0000256" key="1">
    <source>
        <dbReference type="SAM" id="SignalP"/>
    </source>
</evidence>
<sequence>MKFIAPLALALALVAQPALSACPTRADVDDGIVLVQNTPFFVRADIERTPEGMRLEQLIRTDLGTTRSASLLAHAFAPLETVTPEGITRYLYDGDPQVFDHIDQLGLYSLTATARRPDGESTQVTLDLRFEGHGHIDLAECGYDTLYVRLRRIPATGPTETSFLHFAPALGLILAADGDASFRYQWIGTAADVAR</sequence>
<evidence type="ECO:0000313" key="3">
    <source>
        <dbReference type="Proteomes" id="UP000322080"/>
    </source>
</evidence>
<name>A0A5D0RNG6_9RHOB</name>
<evidence type="ECO:0000313" key="2">
    <source>
        <dbReference type="EMBL" id="TYB83092.1"/>
    </source>
</evidence>
<dbReference type="EMBL" id="VSIY01000003">
    <property type="protein sequence ID" value="TYB83092.1"/>
    <property type="molecule type" value="Genomic_DNA"/>
</dbReference>
<feature type="signal peptide" evidence="1">
    <location>
        <begin position="1"/>
        <end position="20"/>
    </location>
</feature>
<keyword evidence="3" id="KW-1185">Reference proteome</keyword>
<dbReference type="AlphaFoldDB" id="A0A5D0RNG6"/>
<dbReference type="RefSeq" id="WP_148376182.1">
    <property type="nucleotide sequence ID" value="NZ_VSIY01000003.1"/>
</dbReference>
<reference evidence="2 3" key="1">
    <citation type="submission" date="2019-08" db="EMBL/GenBank/DDBJ databases">
        <title>Identification of a novel species of the genus Boseongicola.</title>
        <authorList>
            <person name="Zhang X.-Q."/>
        </authorList>
    </citation>
    <scope>NUCLEOTIDE SEQUENCE [LARGE SCALE GENOMIC DNA]</scope>
    <source>
        <strain evidence="2 3">HY14</strain>
    </source>
</reference>
<comment type="caution">
    <text evidence="2">The sequence shown here is derived from an EMBL/GenBank/DDBJ whole genome shotgun (WGS) entry which is preliminary data.</text>
</comment>
<gene>
    <name evidence="2" type="ORF">FVF75_02610</name>
</gene>
<dbReference type="PROSITE" id="PS51257">
    <property type="entry name" value="PROKAR_LIPOPROTEIN"/>
    <property type="match status" value="1"/>
</dbReference>
<keyword evidence="1" id="KW-0732">Signal</keyword>
<proteinExistence type="predicted"/>
<feature type="chain" id="PRO_5022933319" evidence="1">
    <location>
        <begin position="21"/>
        <end position="195"/>
    </location>
</feature>
<accession>A0A5D0RNG6</accession>
<dbReference type="Proteomes" id="UP000322080">
    <property type="component" value="Unassembled WGS sequence"/>
</dbReference>